<feature type="domain" description="DNA methylase N-4/N-6" evidence="6">
    <location>
        <begin position="26"/>
        <end position="135"/>
    </location>
</feature>
<dbReference type="AlphaFoldDB" id="A0A9D1KYJ7"/>
<evidence type="ECO:0000313" key="8">
    <source>
        <dbReference type="Proteomes" id="UP000824124"/>
    </source>
</evidence>
<dbReference type="PANTHER" id="PTHR13370:SF3">
    <property type="entry name" value="TRNA (GUANINE(10)-N2)-METHYLTRANSFERASE HOMOLOG"/>
    <property type="match status" value="1"/>
</dbReference>
<dbReference type="InterPro" id="IPR029063">
    <property type="entry name" value="SAM-dependent_MTases_sf"/>
</dbReference>
<dbReference type="Gene3D" id="3.40.50.150">
    <property type="entry name" value="Vaccinia Virus protein VP39"/>
    <property type="match status" value="1"/>
</dbReference>
<dbReference type="InterPro" id="IPR001091">
    <property type="entry name" value="RM_Methyltransferase"/>
</dbReference>
<dbReference type="PRINTS" id="PR00508">
    <property type="entry name" value="S21N4MTFRASE"/>
</dbReference>
<organism evidence="7 8">
    <name type="scientific">Candidatus Avidehalobacter gallistercoris</name>
    <dbReference type="NCBI Taxonomy" id="2840694"/>
    <lineage>
        <taxon>Bacteria</taxon>
        <taxon>Bacillati</taxon>
        <taxon>Bacillota</taxon>
        <taxon>Clostridia</taxon>
        <taxon>Eubacteriales</taxon>
        <taxon>Peptococcaceae</taxon>
        <taxon>Peptococcaceae incertae sedis</taxon>
        <taxon>Candidatus Avidehalobacter</taxon>
    </lineage>
</organism>
<dbReference type="Proteomes" id="UP000824124">
    <property type="component" value="Unassembled WGS sequence"/>
</dbReference>
<feature type="domain" description="DNA methylase N-4/N-6" evidence="6">
    <location>
        <begin position="153"/>
        <end position="217"/>
    </location>
</feature>
<dbReference type="GO" id="GO:0008170">
    <property type="term" value="F:N-methyltransferase activity"/>
    <property type="evidence" value="ECO:0007669"/>
    <property type="project" value="InterPro"/>
</dbReference>
<keyword evidence="4" id="KW-0680">Restriction system</keyword>
<dbReference type="GO" id="GO:0032259">
    <property type="term" value="P:methylation"/>
    <property type="evidence" value="ECO:0007669"/>
    <property type="project" value="UniProtKB-KW"/>
</dbReference>
<evidence type="ECO:0000256" key="1">
    <source>
        <dbReference type="ARBA" id="ARBA00006594"/>
    </source>
</evidence>
<dbReference type="GO" id="GO:0005737">
    <property type="term" value="C:cytoplasm"/>
    <property type="evidence" value="ECO:0007669"/>
    <property type="project" value="TreeGrafter"/>
</dbReference>
<sequence>MYDIRPGAIINADCLTVLRQMDAGSVDMVITDPPYGVDYQSTRAAKENRKDKIAGDKRPFIWWIYDAYRVLKEGGGVLCFSRWDVQQTFIDALKIAGFSVKSVIVWDRVHHGMGDLKGSFAPRYDTCIFAAKGRYILPNGRPDDVIQCQRLNGAELLHPNEKPAALMRQLVEATTKPGALVLDPFAGSGSTLAAAALTGRQYIGVEIDPEYCRIAQKKVQDALKTRLLKGGIDL</sequence>
<evidence type="ECO:0000256" key="4">
    <source>
        <dbReference type="ARBA" id="ARBA00022747"/>
    </source>
</evidence>
<reference evidence="7" key="2">
    <citation type="journal article" date="2021" name="PeerJ">
        <title>Extensive microbial diversity within the chicken gut microbiome revealed by metagenomics and culture.</title>
        <authorList>
            <person name="Gilroy R."/>
            <person name="Ravi A."/>
            <person name="Getino M."/>
            <person name="Pursley I."/>
            <person name="Horton D.L."/>
            <person name="Alikhan N.F."/>
            <person name="Baker D."/>
            <person name="Gharbi K."/>
            <person name="Hall N."/>
            <person name="Watson M."/>
            <person name="Adriaenssens E.M."/>
            <person name="Foster-Nyarko E."/>
            <person name="Jarju S."/>
            <person name="Secka A."/>
            <person name="Antonio M."/>
            <person name="Oren A."/>
            <person name="Chaudhuri R.R."/>
            <person name="La Ragione R."/>
            <person name="Hildebrand F."/>
            <person name="Pallen M.J."/>
        </authorList>
    </citation>
    <scope>NUCLEOTIDE SEQUENCE</scope>
    <source>
        <strain evidence="7">2830</strain>
    </source>
</reference>
<dbReference type="EC" id="2.1.1.-" evidence="5"/>
<dbReference type="CDD" id="cd02440">
    <property type="entry name" value="AdoMet_MTases"/>
    <property type="match status" value="1"/>
</dbReference>
<keyword evidence="2" id="KW-0489">Methyltransferase</keyword>
<evidence type="ECO:0000259" key="6">
    <source>
        <dbReference type="Pfam" id="PF01555"/>
    </source>
</evidence>
<accession>A0A9D1KYJ7</accession>
<name>A0A9D1KYJ7_9FIRM</name>
<comment type="similarity">
    <text evidence="1 5">Belongs to the N(4)/N(6)-methyltransferase family.</text>
</comment>
<dbReference type="InterPro" id="IPR002941">
    <property type="entry name" value="DNA_methylase_N4/N6"/>
</dbReference>
<evidence type="ECO:0000313" key="7">
    <source>
        <dbReference type="EMBL" id="HIU10378.1"/>
    </source>
</evidence>
<dbReference type="PANTHER" id="PTHR13370">
    <property type="entry name" value="RNA METHYLASE-RELATED"/>
    <property type="match status" value="1"/>
</dbReference>
<reference evidence="7" key="1">
    <citation type="submission" date="2020-10" db="EMBL/GenBank/DDBJ databases">
        <authorList>
            <person name="Gilroy R."/>
        </authorList>
    </citation>
    <scope>NUCLEOTIDE SEQUENCE</scope>
    <source>
        <strain evidence="7">2830</strain>
    </source>
</reference>
<gene>
    <name evidence="7" type="ORF">IAB00_03915</name>
</gene>
<dbReference type="GO" id="GO:0003677">
    <property type="term" value="F:DNA binding"/>
    <property type="evidence" value="ECO:0007669"/>
    <property type="project" value="InterPro"/>
</dbReference>
<dbReference type="GO" id="GO:0009307">
    <property type="term" value="P:DNA restriction-modification system"/>
    <property type="evidence" value="ECO:0007669"/>
    <property type="project" value="UniProtKB-KW"/>
</dbReference>
<evidence type="ECO:0000256" key="5">
    <source>
        <dbReference type="RuleBase" id="RU362026"/>
    </source>
</evidence>
<dbReference type="PROSITE" id="PS00092">
    <property type="entry name" value="N6_MTASE"/>
    <property type="match status" value="1"/>
</dbReference>
<proteinExistence type="inferred from homology"/>
<dbReference type="EMBL" id="DVMH01000021">
    <property type="protein sequence ID" value="HIU10378.1"/>
    <property type="molecule type" value="Genomic_DNA"/>
</dbReference>
<comment type="caution">
    <text evidence="7">The sequence shown here is derived from an EMBL/GenBank/DDBJ whole genome shotgun (WGS) entry which is preliminary data.</text>
</comment>
<evidence type="ECO:0000256" key="3">
    <source>
        <dbReference type="ARBA" id="ARBA00022679"/>
    </source>
</evidence>
<dbReference type="Pfam" id="PF01555">
    <property type="entry name" value="N6_N4_Mtase"/>
    <property type="match status" value="2"/>
</dbReference>
<protein>
    <recommendedName>
        <fullName evidence="5">Methyltransferase</fullName>
        <ecNumber evidence="5">2.1.1.-</ecNumber>
    </recommendedName>
</protein>
<dbReference type="SUPFAM" id="SSF53335">
    <property type="entry name" value="S-adenosyl-L-methionine-dependent methyltransferases"/>
    <property type="match status" value="1"/>
</dbReference>
<evidence type="ECO:0000256" key="2">
    <source>
        <dbReference type="ARBA" id="ARBA00022603"/>
    </source>
</evidence>
<keyword evidence="3" id="KW-0808">Transferase</keyword>
<dbReference type="InterPro" id="IPR002052">
    <property type="entry name" value="DNA_methylase_N6_adenine_CS"/>
</dbReference>